<gene>
    <name evidence="7 8" type="primary">LOC129925631</name>
</gene>
<dbReference type="GO" id="GO:0061574">
    <property type="term" value="C:ASAP complex"/>
    <property type="evidence" value="ECO:0007669"/>
    <property type="project" value="TreeGrafter"/>
</dbReference>
<evidence type="ECO:0000313" key="7">
    <source>
        <dbReference type="RefSeq" id="XP_055881241.1"/>
    </source>
</evidence>
<keyword evidence="4" id="KW-0812">Transmembrane</keyword>
<evidence type="ECO:0000313" key="6">
    <source>
        <dbReference type="Proteomes" id="UP001165740"/>
    </source>
</evidence>
<feature type="compositionally biased region" description="Polar residues" evidence="3">
    <location>
        <begin position="107"/>
        <end position="127"/>
    </location>
</feature>
<dbReference type="Gene3D" id="3.30.70.330">
    <property type="match status" value="1"/>
</dbReference>
<dbReference type="OrthoDB" id="6277688at2759"/>
<dbReference type="SUPFAM" id="SSF54928">
    <property type="entry name" value="RNA-binding domain, RBD"/>
    <property type="match status" value="1"/>
</dbReference>
<dbReference type="InterPro" id="IPR012677">
    <property type="entry name" value="Nucleotide-bd_a/b_plait_sf"/>
</dbReference>
<proteinExistence type="predicted"/>
<dbReference type="Pfam" id="PF00076">
    <property type="entry name" value="RRM_1"/>
    <property type="match status" value="1"/>
</dbReference>
<keyword evidence="1 2" id="KW-0694">RNA-binding</keyword>
<keyword evidence="6" id="KW-1185">Reference proteome</keyword>
<feature type="region of interest" description="Disordered" evidence="3">
    <location>
        <begin position="92"/>
        <end position="136"/>
    </location>
</feature>
<protein>
    <submittedName>
        <fullName evidence="7 8">Uncharacterized protein LOC129925631</fullName>
    </submittedName>
</protein>
<reference evidence="7 8" key="1">
    <citation type="submission" date="2025-04" db="UniProtKB">
        <authorList>
            <consortium name="RefSeq"/>
        </authorList>
    </citation>
    <scope>IDENTIFICATION</scope>
</reference>
<dbReference type="GO" id="GO:0000398">
    <property type="term" value="P:mRNA splicing, via spliceosome"/>
    <property type="evidence" value="ECO:0007669"/>
    <property type="project" value="TreeGrafter"/>
</dbReference>
<keyword evidence="4" id="KW-0472">Membrane</keyword>
<dbReference type="GO" id="GO:0005654">
    <property type="term" value="C:nucleoplasm"/>
    <property type="evidence" value="ECO:0007669"/>
    <property type="project" value="TreeGrafter"/>
</dbReference>
<dbReference type="CDD" id="cd00590">
    <property type="entry name" value="RRM_SF"/>
    <property type="match status" value="1"/>
</dbReference>
<organism evidence="6 7">
    <name type="scientific">Biomphalaria glabrata</name>
    <name type="common">Bloodfluke planorb</name>
    <name type="synonym">Freshwater snail</name>
    <dbReference type="NCBI Taxonomy" id="6526"/>
    <lineage>
        <taxon>Eukaryota</taxon>
        <taxon>Metazoa</taxon>
        <taxon>Spiralia</taxon>
        <taxon>Lophotrochozoa</taxon>
        <taxon>Mollusca</taxon>
        <taxon>Gastropoda</taxon>
        <taxon>Heterobranchia</taxon>
        <taxon>Euthyneura</taxon>
        <taxon>Panpulmonata</taxon>
        <taxon>Hygrophila</taxon>
        <taxon>Lymnaeoidea</taxon>
        <taxon>Planorbidae</taxon>
        <taxon>Biomphalaria</taxon>
    </lineage>
</organism>
<dbReference type="InterPro" id="IPR000504">
    <property type="entry name" value="RRM_dom"/>
</dbReference>
<dbReference type="PANTHER" id="PTHR15481:SF5">
    <property type="entry name" value="SQUAMOUS CELL CARCINOMA ANTIGEN RECOGNIZED BY T-CELLS 3"/>
    <property type="match status" value="1"/>
</dbReference>
<feature type="domain" description="RRM" evidence="5">
    <location>
        <begin position="11"/>
        <end position="88"/>
    </location>
</feature>
<keyword evidence="4" id="KW-1133">Transmembrane helix</keyword>
<dbReference type="Proteomes" id="UP001165740">
    <property type="component" value="Chromosome 4"/>
</dbReference>
<dbReference type="RefSeq" id="XP_055881241.1">
    <property type="nucleotide sequence ID" value="XM_056025266.1"/>
</dbReference>
<dbReference type="RefSeq" id="XP_055881242.1">
    <property type="nucleotide sequence ID" value="XM_056025267.1"/>
</dbReference>
<dbReference type="GO" id="GO:0003723">
    <property type="term" value="F:RNA binding"/>
    <property type="evidence" value="ECO:0007669"/>
    <property type="project" value="UniProtKB-UniRule"/>
</dbReference>
<evidence type="ECO:0000256" key="2">
    <source>
        <dbReference type="PROSITE-ProRule" id="PRU00176"/>
    </source>
</evidence>
<feature type="transmembrane region" description="Helical" evidence="4">
    <location>
        <begin position="154"/>
        <end position="177"/>
    </location>
</feature>
<dbReference type="GO" id="GO:0005737">
    <property type="term" value="C:cytoplasm"/>
    <property type="evidence" value="ECO:0007669"/>
    <property type="project" value="TreeGrafter"/>
</dbReference>
<dbReference type="PROSITE" id="PS50102">
    <property type="entry name" value="RRM"/>
    <property type="match status" value="1"/>
</dbReference>
<evidence type="ECO:0000256" key="3">
    <source>
        <dbReference type="SAM" id="MobiDB-lite"/>
    </source>
</evidence>
<dbReference type="InterPro" id="IPR035979">
    <property type="entry name" value="RBD_domain_sf"/>
</dbReference>
<dbReference type="GeneID" id="129925631"/>
<evidence type="ECO:0000256" key="4">
    <source>
        <dbReference type="SAM" id="Phobius"/>
    </source>
</evidence>
<name>A0A9W3A233_BIOGL</name>
<dbReference type="SMART" id="SM00360">
    <property type="entry name" value="RRM"/>
    <property type="match status" value="1"/>
</dbReference>
<evidence type="ECO:0000256" key="1">
    <source>
        <dbReference type="ARBA" id="ARBA00022884"/>
    </source>
</evidence>
<accession>A0A9W3A233</accession>
<evidence type="ECO:0000259" key="5">
    <source>
        <dbReference type="PROSITE" id="PS50102"/>
    </source>
</evidence>
<dbReference type="PANTHER" id="PTHR15481">
    <property type="entry name" value="RIBONUCLEIC ACID BINDING PROTEIN S1"/>
    <property type="match status" value="1"/>
</dbReference>
<sequence length="188" mass="21713">MSQNQCQKDPFKIYVRNLPDDWNENNLLTLCLPYGNIVNIEIPRDEDGHSLHHAYVTFKSEDEASYAVFRLDKIVVSGREIRVKLSNLSKPHQIKSCKQSPQPPVEMSNQLQQSPAESSNLSRQPNDASRKIRHEKTVRKHRRLGSVLLRLLKIALYAFFALCLAVLGILVIILLRISRLLRRLARRH</sequence>
<dbReference type="AlphaFoldDB" id="A0A9W3A233"/>
<evidence type="ECO:0000313" key="8">
    <source>
        <dbReference type="RefSeq" id="XP_055881242.1"/>
    </source>
</evidence>